<name>A0A8S1N238_9CILI</name>
<gene>
    <name evidence="1" type="ORF">PSON_ATCC_30995.1.T0450155</name>
</gene>
<dbReference type="EMBL" id="CAJJDN010000045">
    <property type="protein sequence ID" value="CAD8083573.1"/>
    <property type="molecule type" value="Genomic_DNA"/>
</dbReference>
<sequence length="246" mass="28073">MNIRVSVKYCGRSLTAQINPKTNLKEIIKYTIEGGYAKLQMLNNPGVYLPDRSILCKGDDLNKSLEVFFPMIALQGAPVELLILREEEFIEYDTAIKSQPSLIDSEPPQFDDSQELKKSQQKIDESQKQIQGSQQIKQQPSVMDLNPNSQLLNTTGQFFLRFKTTANLSKQGFELKNLSKNNTINDIKDQLFKYFGFQDRSIVDLDLYQNDIPLQGVKSNRTLEQLSIPCGETLEIKARWTGGNWE</sequence>
<keyword evidence="2" id="KW-1185">Reference proteome</keyword>
<dbReference type="AlphaFoldDB" id="A0A8S1N238"/>
<accession>A0A8S1N238</accession>
<dbReference type="OrthoDB" id="293256at2759"/>
<proteinExistence type="predicted"/>
<organism evidence="1 2">
    <name type="scientific">Paramecium sonneborni</name>
    <dbReference type="NCBI Taxonomy" id="65129"/>
    <lineage>
        <taxon>Eukaryota</taxon>
        <taxon>Sar</taxon>
        <taxon>Alveolata</taxon>
        <taxon>Ciliophora</taxon>
        <taxon>Intramacronucleata</taxon>
        <taxon>Oligohymenophorea</taxon>
        <taxon>Peniculida</taxon>
        <taxon>Parameciidae</taxon>
        <taxon>Paramecium</taxon>
    </lineage>
</organism>
<protein>
    <recommendedName>
        <fullName evidence="3">Ubiquitin-like domain-containing protein</fullName>
    </recommendedName>
</protein>
<evidence type="ECO:0008006" key="3">
    <source>
        <dbReference type="Google" id="ProtNLM"/>
    </source>
</evidence>
<reference evidence="1" key="1">
    <citation type="submission" date="2021-01" db="EMBL/GenBank/DDBJ databases">
        <authorList>
            <consortium name="Genoscope - CEA"/>
            <person name="William W."/>
        </authorList>
    </citation>
    <scope>NUCLEOTIDE SEQUENCE</scope>
</reference>
<comment type="caution">
    <text evidence="1">The sequence shown here is derived from an EMBL/GenBank/DDBJ whole genome shotgun (WGS) entry which is preliminary data.</text>
</comment>
<dbReference type="Proteomes" id="UP000692954">
    <property type="component" value="Unassembled WGS sequence"/>
</dbReference>
<evidence type="ECO:0000313" key="1">
    <source>
        <dbReference type="EMBL" id="CAD8083573.1"/>
    </source>
</evidence>
<evidence type="ECO:0000313" key="2">
    <source>
        <dbReference type="Proteomes" id="UP000692954"/>
    </source>
</evidence>